<feature type="repeat" description="PPR" evidence="3">
    <location>
        <begin position="319"/>
        <end position="353"/>
    </location>
</feature>
<evidence type="ECO:0000313" key="6">
    <source>
        <dbReference type="RefSeq" id="XP_030526338.2"/>
    </source>
</evidence>
<dbReference type="NCBIfam" id="TIGR00756">
    <property type="entry name" value="PPR"/>
    <property type="match status" value="5"/>
</dbReference>
<dbReference type="Gene3D" id="1.25.40.10">
    <property type="entry name" value="Tetratricopeptide repeat domain"/>
    <property type="match status" value="7"/>
</dbReference>
<keyword evidence="2" id="KW-0677">Repeat</keyword>
<dbReference type="SUPFAM" id="SSF48452">
    <property type="entry name" value="TPR-like"/>
    <property type="match status" value="1"/>
</dbReference>
<accession>A0A8B8NX49</accession>
<feature type="repeat" description="PPR" evidence="3">
    <location>
        <begin position="623"/>
        <end position="657"/>
    </location>
</feature>
<dbReference type="Pfam" id="PF01535">
    <property type="entry name" value="PPR"/>
    <property type="match status" value="7"/>
</dbReference>
<sequence length="1029" mass="115075">QSFTPLELARCCRLPSALHFHHNSLPFSSFPTIFSLRNFSTFQCTRVAAHPRVAAFLQDGFSRITEENVGKALHALCITGVFDLSTFQTNTLVSFYSKFGRIEYARYLFDKTPVKNEASWNTMLSGYVRVGLYSEALEFFVCNWGQGLYPNGFVLASLITACDRSCCMVEEGVQLHCLVTKIGLKDDVFVGSSLLHLYGAYKFVYEARKFFEDMPYRNFVSWTSLMVGYLNKNDPTEVINLYRRMRHEGVICNQNTLATVISSCSLLDDTCVGHQVLAHVVKLGLGNSVSVANSLISMFGSFCDVEKAQYVFGVMDERDTISWNSIISAHANNGLYKESFDCFYLMRHANCQLNSTTLSTLLAVCGSSERLKWGKGIHSLVVKVGLDSNTCTSNSLLSMYSEAGRSTDAELVFDEISERDVISWNAMMACYVQDEKSTDALCLLAEMLWMRDVINYVTFVSALAACSSQEFIILGKIVHALVIVAGLQDNLVISNALISMYGFCHLMVDAEKVFETGRKHDEISWNALIGGYAENEEREDAVKAFRLMRQEGPSANYITIVNILSACSTSSDLLTHGKPIHAHTILTGLESDKYVCNSLISMYAKCGDLSSSDHIFRKLDDEDVVTWNAMIAANAHHGHAEEAIKLIARMRTAELHLDHFSFSGGFAAAANLALLEEGQQLHALVTKLGYNTDLYVINAAMDMYGKCGEMDDVLRILPEPMNRTRMSWNVLISAFARHGCFEEAREAFHEMVELGLKPDHVTFVSLLCACSHGGLVDEGLAYYASMTTNFAVSPTIEHCVCMVDLLSRAGRLAAAQGFIERMPVPPNDHVWRSLLAASKVHGDLELGKKAVERLFELDPSDDSAYVLYSNVCATSRRWEDVESIRRQMGSIRKKPGCSWVKLKDEVSSFGMGDKSHPQTKQINEKLVELKKMITEAGYVPDTSYALQDTDEEQKEHNLWEHSERLALAFGLINTPDGSAIRVFKNLRVCGDCHSVYKLVSQIVGRRIILRDPYRFHHFSEGRCSCSDYW</sequence>
<proteinExistence type="inferred from homology"/>
<dbReference type="InterPro" id="IPR002885">
    <property type="entry name" value="PPR_rpt"/>
</dbReference>
<reference evidence="6" key="2">
    <citation type="submission" date="2025-08" db="UniProtKB">
        <authorList>
            <consortium name="RefSeq"/>
        </authorList>
    </citation>
    <scope>IDENTIFICATION</scope>
    <source>
        <tissue evidence="6">Leaf</tissue>
    </source>
</reference>
<dbReference type="PANTHER" id="PTHR47926">
    <property type="entry name" value="PENTATRICOPEPTIDE REPEAT-CONTAINING PROTEIN"/>
    <property type="match status" value="1"/>
</dbReference>
<dbReference type="InterPro" id="IPR046960">
    <property type="entry name" value="PPR_At4g14850-like_plant"/>
</dbReference>
<reference evidence="5" key="1">
    <citation type="submission" date="2025-05" db="UniProtKB">
        <authorList>
            <consortium name="RefSeq"/>
        </authorList>
    </citation>
    <scope>NUCLEOTIDE SEQUENCE [LARGE SCALE GENOMIC DNA]</scope>
</reference>
<dbReference type="InterPro" id="IPR046848">
    <property type="entry name" value="E_motif"/>
</dbReference>
<dbReference type="GO" id="GO:0008270">
    <property type="term" value="F:zinc ion binding"/>
    <property type="evidence" value="ECO:0007669"/>
    <property type="project" value="InterPro"/>
</dbReference>
<dbReference type="Pfam" id="PF13041">
    <property type="entry name" value="PPR_2"/>
    <property type="match status" value="2"/>
</dbReference>
<protein>
    <submittedName>
        <fullName evidence="6">Pentatricopeptide repeat-containing protein At3g24000, mitochondrial</fullName>
    </submittedName>
</protein>
<dbReference type="InterPro" id="IPR046849">
    <property type="entry name" value="E2_motif"/>
</dbReference>
<dbReference type="InterPro" id="IPR032867">
    <property type="entry name" value="DYW_dom"/>
</dbReference>
<gene>
    <name evidence="6" type="primary">LOC115737996</name>
</gene>
<dbReference type="PANTHER" id="PTHR47926:SF506">
    <property type="entry name" value="TETRATRICOPEPTIDE REPEAT-LIKE SUPERFAMILY PROTEIN ISOFORM 1"/>
    <property type="match status" value="1"/>
</dbReference>
<evidence type="ECO:0000256" key="3">
    <source>
        <dbReference type="PROSITE-ProRule" id="PRU00708"/>
    </source>
</evidence>
<name>A0A8B8NX49_9MYRT</name>
<dbReference type="Pfam" id="PF20431">
    <property type="entry name" value="E_motif"/>
    <property type="match status" value="1"/>
</dbReference>
<dbReference type="GO" id="GO:0003723">
    <property type="term" value="F:RNA binding"/>
    <property type="evidence" value="ECO:0007669"/>
    <property type="project" value="InterPro"/>
</dbReference>
<keyword evidence="5" id="KW-1185">Reference proteome</keyword>
<feature type="repeat" description="PPR" evidence="3">
    <location>
        <begin position="116"/>
        <end position="150"/>
    </location>
</feature>
<dbReference type="GO" id="GO:0009451">
    <property type="term" value="P:RNA modification"/>
    <property type="evidence" value="ECO:0007669"/>
    <property type="project" value="InterPro"/>
</dbReference>
<dbReference type="Pfam" id="PF14432">
    <property type="entry name" value="DYW_deaminase"/>
    <property type="match status" value="1"/>
</dbReference>
<feature type="repeat" description="PPR" evidence="3">
    <location>
        <begin position="389"/>
        <end position="423"/>
    </location>
</feature>
<evidence type="ECO:0000256" key="2">
    <source>
        <dbReference type="ARBA" id="ARBA00022737"/>
    </source>
</evidence>
<feature type="repeat" description="PPR" evidence="3">
    <location>
        <begin position="521"/>
        <end position="555"/>
    </location>
</feature>
<dbReference type="GeneID" id="115737996"/>
<dbReference type="Proteomes" id="UP000827889">
    <property type="component" value="Chromosome 2"/>
</dbReference>
<comment type="similarity">
    <text evidence="1">Belongs to the PPR family. PCMP-H subfamily.</text>
</comment>
<evidence type="ECO:0000256" key="1">
    <source>
        <dbReference type="ARBA" id="ARBA00006643"/>
    </source>
</evidence>
<organism evidence="5 6">
    <name type="scientific">Rhodamnia argentea</name>
    <dbReference type="NCBI Taxonomy" id="178133"/>
    <lineage>
        <taxon>Eukaryota</taxon>
        <taxon>Viridiplantae</taxon>
        <taxon>Streptophyta</taxon>
        <taxon>Embryophyta</taxon>
        <taxon>Tracheophyta</taxon>
        <taxon>Spermatophyta</taxon>
        <taxon>Magnoliopsida</taxon>
        <taxon>eudicotyledons</taxon>
        <taxon>Gunneridae</taxon>
        <taxon>Pentapetalae</taxon>
        <taxon>rosids</taxon>
        <taxon>malvids</taxon>
        <taxon>Myrtales</taxon>
        <taxon>Myrtaceae</taxon>
        <taxon>Myrtoideae</taxon>
        <taxon>Myrteae</taxon>
        <taxon>Australasian group</taxon>
        <taxon>Rhodamnia</taxon>
    </lineage>
</organism>
<feature type="non-terminal residue" evidence="6">
    <location>
        <position position="1"/>
    </location>
</feature>
<feature type="repeat" description="PPR" evidence="3">
    <location>
        <begin position="218"/>
        <end position="252"/>
    </location>
</feature>
<dbReference type="Pfam" id="PF20430">
    <property type="entry name" value="Eplus_motif"/>
    <property type="match status" value="1"/>
</dbReference>
<feature type="repeat" description="PPR" evidence="3">
    <location>
        <begin position="724"/>
        <end position="758"/>
    </location>
</feature>
<feature type="domain" description="DYW" evidence="4">
    <location>
        <begin position="937"/>
        <end position="1029"/>
    </location>
</feature>
<dbReference type="KEGG" id="rarg:115737996"/>
<dbReference type="InterPro" id="IPR011990">
    <property type="entry name" value="TPR-like_helical_dom_sf"/>
</dbReference>
<evidence type="ECO:0000313" key="5">
    <source>
        <dbReference type="Proteomes" id="UP000827889"/>
    </source>
</evidence>
<dbReference type="RefSeq" id="XP_030526338.2">
    <property type="nucleotide sequence ID" value="XM_030670478.2"/>
</dbReference>
<dbReference type="AlphaFoldDB" id="A0A8B8NX49"/>
<evidence type="ECO:0000259" key="4">
    <source>
        <dbReference type="Pfam" id="PF14432"/>
    </source>
</evidence>
<dbReference type="PROSITE" id="PS51375">
    <property type="entry name" value="PPR"/>
    <property type="match status" value="7"/>
</dbReference>